<dbReference type="EC" id="2.1.1.22" evidence="2"/>
<name>A0A0J8QIG6_COCIT</name>
<dbReference type="GO" id="GO:0030735">
    <property type="term" value="F:carnosine N-methyltransferase activity"/>
    <property type="evidence" value="ECO:0007669"/>
    <property type="project" value="UniProtKB-EC"/>
</dbReference>
<dbReference type="AlphaFoldDB" id="A0A0J8QIG6"/>
<gene>
    <name evidence="6" type="ORF">CISG_00458</name>
</gene>
<evidence type="ECO:0000256" key="3">
    <source>
        <dbReference type="ARBA" id="ARBA00022603"/>
    </source>
</evidence>
<protein>
    <recommendedName>
        <fullName evidence="2">carnosine N-methyltransferase</fullName>
        <ecNumber evidence="2">2.1.1.22</ecNumber>
    </recommendedName>
</protein>
<keyword evidence="4" id="KW-0808">Transferase</keyword>
<organism evidence="6 7">
    <name type="scientific">Coccidioides immitis RMSCC 3703</name>
    <dbReference type="NCBI Taxonomy" id="454286"/>
    <lineage>
        <taxon>Eukaryota</taxon>
        <taxon>Fungi</taxon>
        <taxon>Dikarya</taxon>
        <taxon>Ascomycota</taxon>
        <taxon>Pezizomycotina</taxon>
        <taxon>Eurotiomycetes</taxon>
        <taxon>Eurotiomycetidae</taxon>
        <taxon>Onygenales</taxon>
        <taxon>Onygenaceae</taxon>
        <taxon>Coccidioides</taxon>
    </lineage>
</organism>
<evidence type="ECO:0000256" key="5">
    <source>
        <dbReference type="ARBA" id="ARBA00022691"/>
    </source>
</evidence>
<evidence type="ECO:0000256" key="1">
    <source>
        <dbReference type="ARBA" id="ARBA00010086"/>
    </source>
</evidence>
<evidence type="ECO:0000256" key="4">
    <source>
        <dbReference type="ARBA" id="ARBA00022679"/>
    </source>
</evidence>
<comment type="similarity">
    <text evidence="1">Belongs to the carnosine N-methyltransferase family.</text>
</comment>
<dbReference type="Pfam" id="PF07942">
    <property type="entry name" value="CARME"/>
    <property type="match status" value="1"/>
</dbReference>
<dbReference type="SUPFAM" id="SSF53067">
    <property type="entry name" value="Actin-like ATPase domain"/>
    <property type="match status" value="1"/>
</dbReference>
<dbReference type="Gene3D" id="3.40.50.150">
    <property type="entry name" value="Vaccinia Virus protein VP39"/>
    <property type="match status" value="1"/>
</dbReference>
<evidence type="ECO:0000313" key="6">
    <source>
        <dbReference type="EMBL" id="KMU72149.1"/>
    </source>
</evidence>
<dbReference type="STRING" id="454286.A0A0J8QIG6"/>
<sequence length="493" mass="55068">MAWCRNPYKTKVGWGPDIADALAPTGYPKQGVQKVEWFKLQLMISGNTYIDPINLPPLPPGKSEIDVAADYLFKLRGAMRNQLLKTLGEVFTREERNIRYFLTVPAIWNDAGKAATRAAAIQAGFLRDENDNRLTLITEPEAAAIKALQSPIFHADTFNKIDDAIDTNADIAEAILATGLPSFGLAPEPAEHDPRNWRNRATPEDINKANSTIRQFFRDWSAEGQHERDISYGPVLQALRDEFGERPAPGTRVLVPGAGLGRLVFDLSMAGYSAEGNEFSYHQLIASSWVLNHTRKPEEFALYPFAMGFSNLKSRSQQLKKVMIPDVHPGSAVTVQGLLPENERTMGSMSMTAADFLIQYAEPECTNAFNAVATVFFIDTAPNLIRYIETIHNCLKPGGLWINVGPLLWHYEDRHNGSQSKSGGAETDDVEKLGIVEPGTVEFTEEEIFQLVESMGFDIRKHDKEVRECGYIQDPESMLQNTYRPSYWVAAKK</sequence>
<dbReference type="OrthoDB" id="978at2759"/>
<keyword evidence="3" id="KW-0489">Methyltransferase</keyword>
<dbReference type="Proteomes" id="UP000054559">
    <property type="component" value="Unassembled WGS sequence"/>
</dbReference>
<dbReference type="GO" id="GO:0032259">
    <property type="term" value="P:methylation"/>
    <property type="evidence" value="ECO:0007669"/>
    <property type="project" value="UniProtKB-KW"/>
</dbReference>
<dbReference type="SUPFAM" id="SSF53335">
    <property type="entry name" value="S-adenosyl-L-methionine-dependent methyltransferases"/>
    <property type="match status" value="1"/>
</dbReference>
<proteinExistence type="inferred from homology"/>
<dbReference type="PANTHER" id="PTHR12303">
    <property type="entry name" value="CARNOSINE N-METHYLTRANSFERASE"/>
    <property type="match status" value="1"/>
</dbReference>
<evidence type="ECO:0000256" key="2">
    <source>
        <dbReference type="ARBA" id="ARBA00012003"/>
    </source>
</evidence>
<dbReference type="InterPro" id="IPR029063">
    <property type="entry name" value="SAM-dependent_MTases_sf"/>
</dbReference>
<dbReference type="Gene3D" id="3.30.420.40">
    <property type="match status" value="1"/>
</dbReference>
<dbReference type="InterPro" id="IPR043129">
    <property type="entry name" value="ATPase_NBD"/>
</dbReference>
<accession>A0A0J8QIG6</accession>
<dbReference type="SMART" id="SM01296">
    <property type="entry name" value="N2227"/>
    <property type="match status" value="1"/>
</dbReference>
<keyword evidence="5" id="KW-0949">S-adenosyl-L-methionine</keyword>
<evidence type="ECO:0000313" key="7">
    <source>
        <dbReference type="Proteomes" id="UP000054559"/>
    </source>
</evidence>
<dbReference type="PANTHER" id="PTHR12303:SF6">
    <property type="entry name" value="CARNOSINE N-METHYLTRANSFERASE"/>
    <property type="match status" value="1"/>
</dbReference>
<reference evidence="7" key="1">
    <citation type="journal article" date="2010" name="Genome Res.">
        <title>Population genomic sequencing of Coccidioides fungi reveals recent hybridization and transposon control.</title>
        <authorList>
            <person name="Neafsey D.E."/>
            <person name="Barker B.M."/>
            <person name="Sharpton T.J."/>
            <person name="Stajich J.E."/>
            <person name="Park D.J."/>
            <person name="Whiston E."/>
            <person name="Hung C.-Y."/>
            <person name="McMahan C."/>
            <person name="White J."/>
            <person name="Sykes S."/>
            <person name="Heiman D."/>
            <person name="Young S."/>
            <person name="Zeng Q."/>
            <person name="Abouelleil A."/>
            <person name="Aftuck L."/>
            <person name="Bessette D."/>
            <person name="Brown A."/>
            <person name="FitzGerald M."/>
            <person name="Lui A."/>
            <person name="Macdonald J.P."/>
            <person name="Priest M."/>
            <person name="Orbach M.J."/>
            <person name="Galgiani J.N."/>
            <person name="Kirkland T.N."/>
            <person name="Cole G.T."/>
            <person name="Birren B.W."/>
            <person name="Henn M.R."/>
            <person name="Taylor J.W."/>
            <person name="Rounsley S.D."/>
        </authorList>
    </citation>
    <scope>NUCLEOTIDE SEQUENCE [LARGE SCALE GENOMIC DNA]</scope>
    <source>
        <strain evidence="7">RMSCC 3703</strain>
    </source>
</reference>
<dbReference type="InterPro" id="IPR012901">
    <property type="entry name" value="CARME"/>
</dbReference>
<dbReference type="EMBL" id="DS268118">
    <property type="protein sequence ID" value="KMU72149.1"/>
    <property type="molecule type" value="Genomic_DNA"/>
</dbReference>